<reference evidence="2 3" key="1">
    <citation type="submission" date="2020-08" db="EMBL/GenBank/DDBJ databases">
        <title>Genomic Encyclopedia of Type Strains, Phase IV (KMG-V): Genome sequencing to study the core and pangenomes of soil and plant-associated prokaryotes.</title>
        <authorList>
            <person name="Whitman W."/>
        </authorList>
    </citation>
    <scope>NUCLEOTIDE SEQUENCE [LARGE SCALE GENOMIC DNA]</scope>
    <source>
        <strain evidence="2 3">X5P2</strain>
    </source>
</reference>
<dbReference type="Proteomes" id="UP000535182">
    <property type="component" value="Unassembled WGS sequence"/>
</dbReference>
<proteinExistence type="predicted"/>
<keyword evidence="1" id="KW-0472">Membrane</keyword>
<organism evidence="2 3">
    <name type="scientific">Tunturiibacter gelidiferens</name>
    <dbReference type="NCBI Taxonomy" id="3069689"/>
    <lineage>
        <taxon>Bacteria</taxon>
        <taxon>Pseudomonadati</taxon>
        <taxon>Acidobacteriota</taxon>
        <taxon>Terriglobia</taxon>
        <taxon>Terriglobales</taxon>
        <taxon>Acidobacteriaceae</taxon>
        <taxon>Tunturiibacter</taxon>
    </lineage>
</organism>
<dbReference type="RefSeq" id="WP_183977856.1">
    <property type="nucleotide sequence ID" value="NZ_JACHEB010000006.1"/>
</dbReference>
<accession>A0A9X0QFF9</accession>
<name>A0A9X0QFF9_9BACT</name>
<comment type="caution">
    <text evidence="2">The sequence shown here is derived from an EMBL/GenBank/DDBJ whole genome shotgun (WGS) entry which is preliminary data.</text>
</comment>
<keyword evidence="1" id="KW-0812">Transmembrane</keyword>
<evidence type="ECO:0000256" key="1">
    <source>
        <dbReference type="SAM" id="Phobius"/>
    </source>
</evidence>
<evidence type="ECO:0000313" key="3">
    <source>
        <dbReference type="Proteomes" id="UP000535182"/>
    </source>
</evidence>
<feature type="transmembrane region" description="Helical" evidence="1">
    <location>
        <begin position="21"/>
        <end position="37"/>
    </location>
</feature>
<protein>
    <submittedName>
        <fullName evidence="2">Uncharacterized protein</fullName>
    </submittedName>
</protein>
<dbReference type="AlphaFoldDB" id="A0A9X0QFF9"/>
<feature type="transmembrane region" description="Helical" evidence="1">
    <location>
        <begin position="49"/>
        <end position="81"/>
    </location>
</feature>
<sequence length="319" mass="36180">MWLPTLIRRGGKVLDVWNSTWTGFALWVVSFGFWVYWHPYSNLPTPGKAIGALAVVAGIMSVRTLGTPAKCAWVLLLIFLLKTEFRAIDKDHYLNDQAQEKFFDSQRTGFQDIATQANVGFAATTGSLTSAIAGIHSTLTTANKTLRQTQPHAAIKFDRVEFAPPDPTEIRANTEYAFNWHYENVGSAIATNGKTFARIYIANADDKDAQTGLAKEFNSDWNKSKEVSGQSNFMAPNTPLWGTTRRTFTDEEFRNYNPRKTIYLLMRFEYTDETGTWGTDSCVGFQRDSATQTDTKIWHVCYTFERFRYPVGQQKKPLQ</sequence>
<keyword evidence="3" id="KW-1185">Reference proteome</keyword>
<dbReference type="EMBL" id="JACHEB010000006">
    <property type="protein sequence ID" value="MBB5329417.1"/>
    <property type="molecule type" value="Genomic_DNA"/>
</dbReference>
<gene>
    <name evidence="2" type="ORF">HDF14_003035</name>
</gene>
<evidence type="ECO:0000313" key="2">
    <source>
        <dbReference type="EMBL" id="MBB5329417.1"/>
    </source>
</evidence>
<keyword evidence="1" id="KW-1133">Transmembrane helix</keyword>